<name>A0A344TUA0_9ACTN</name>
<sequence length="89" mass="9419">MTDKPRARAPQAALTDAQKLELDRAKKAADDAVAHFRETAGRIAVDLGRGGAPAVARHMEWTPQYASTLAAAYKAKQAAKGSETEEVAA</sequence>
<keyword evidence="2" id="KW-1185">Reference proteome</keyword>
<organism evidence="1 2">
    <name type="scientific">Streptomyces globosus</name>
    <dbReference type="NCBI Taxonomy" id="68209"/>
    <lineage>
        <taxon>Bacteria</taxon>
        <taxon>Bacillati</taxon>
        <taxon>Actinomycetota</taxon>
        <taxon>Actinomycetes</taxon>
        <taxon>Kitasatosporales</taxon>
        <taxon>Streptomycetaceae</taxon>
        <taxon>Streptomyces</taxon>
    </lineage>
</organism>
<dbReference type="Proteomes" id="UP000252004">
    <property type="component" value="Chromosome"/>
</dbReference>
<dbReference type="OrthoDB" id="4331967at2"/>
<evidence type="ECO:0000313" key="1">
    <source>
        <dbReference type="EMBL" id="AXE22221.1"/>
    </source>
</evidence>
<protein>
    <submittedName>
        <fullName evidence="1">Uncharacterized protein</fullName>
    </submittedName>
</protein>
<proteinExistence type="predicted"/>
<evidence type="ECO:0000313" key="2">
    <source>
        <dbReference type="Proteomes" id="UP000252004"/>
    </source>
</evidence>
<dbReference type="KEGG" id="sgz:C0216_01090"/>
<reference evidence="1 2" key="1">
    <citation type="submission" date="2018-01" db="EMBL/GenBank/DDBJ databases">
        <title>Draft genome Sequence of streptomyces globosus LZH-48.</title>
        <authorList>
            <person name="Ran K."/>
            <person name="Li Z."/>
            <person name="Wei S."/>
            <person name="Dong R."/>
        </authorList>
    </citation>
    <scope>NUCLEOTIDE SEQUENCE [LARGE SCALE GENOMIC DNA]</scope>
    <source>
        <strain evidence="1 2">LZH-48</strain>
    </source>
</reference>
<accession>A0A344TUA0</accession>
<dbReference type="AlphaFoldDB" id="A0A344TUA0"/>
<dbReference type="EMBL" id="CP030862">
    <property type="protein sequence ID" value="AXE22221.1"/>
    <property type="molecule type" value="Genomic_DNA"/>
</dbReference>
<gene>
    <name evidence="1" type="ORF">C0216_01090</name>
</gene>
<dbReference type="RefSeq" id="WP_114053440.1">
    <property type="nucleotide sequence ID" value="NZ_CP030862.1"/>
</dbReference>